<reference evidence="3 4" key="1">
    <citation type="submission" date="2019-12" db="EMBL/GenBank/DDBJ databases">
        <title>Chromosome-level assembly of the Caenorhabditis remanei genome.</title>
        <authorList>
            <person name="Teterina A.A."/>
            <person name="Willis J.H."/>
            <person name="Phillips P.C."/>
        </authorList>
    </citation>
    <scope>NUCLEOTIDE SEQUENCE [LARGE SCALE GENOMIC DNA]</scope>
    <source>
        <strain evidence="3 4">PX506</strain>
        <tissue evidence="3">Whole organism</tissue>
    </source>
</reference>
<evidence type="ECO:0000313" key="3">
    <source>
        <dbReference type="EMBL" id="KAF1768839.1"/>
    </source>
</evidence>
<dbReference type="Pfam" id="PF18701">
    <property type="entry name" value="DUF5641"/>
    <property type="match status" value="1"/>
</dbReference>
<feature type="compositionally biased region" description="Low complexity" evidence="1">
    <location>
        <begin position="1556"/>
        <end position="1576"/>
    </location>
</feature>
<feature type="compositionally biased region" description="Basic and acidic residues" evidence="1">
    <location>
        <begin position="1659"/>
        <end position="1669"/>
    </location>
</feature>
<evidence type="ECO:0000259" key="2">
    <source>
        <dbReference type="PROSITE" id="PS50994"/>
    </source>
</evidence>
<dbReference type="EMBL" id="WUAV01000001">
    <property type="protein sequence ID" value="KAF1768839.1"/>
    <property type="molecule type" value="Genomic_DNA"/>
</dbReference>
<feature type="compositionally biased region" description="Polar residues" evidence="1">
    <location>
        <begin position="1583"/>
        <end position="1603"/>
    </location>
</feature>
<dbReference type="GO" id="GO:0003676">
    <property type="term" value="F:nucleic acid binding"/>
    <property type="evidence" value="ECO:0007669"/>
    <property type="project" value="InterPro"/>
</dbReference>
<dbReference type="GeneID" id="9818328"/>
<proteinExistence type="predicted"/>
<evidence type="ECO:0000256" key="1">
    <source>
        <dbReference type="SAM" id="MobiDB-lite"/>
    </source>
</evidence>
<feature type="compositionally biased region" description="Basic and acidic residues" evidence="1">
    <location>
        <begin position="1464"/>
        <end position="1474"/>
    </location>
</feature>
<dbReference type="InterPro" id="IPR000477">
    <property type="entry name" value="RT_dom"/>
</dbReference>
<dbReference type="PROSITE" id="PS50994">
    <property type="entry name" value="INTEGRASE"/>
    <property type="match status" value="1"/>
</dbReference>
<dbReference type="InterPro" id="IPR040676">
    <property type="entry name" value="DUF5641"/>
</dbReference>
<dbReference type="InterPro" id="IPR036397">
    <property type="entry name" value="RNaseH_sf"/>
</dbReference>
<dbReference type="InterPro" id="IPR043128">
    <property type="entry name" value="Rev_trsase/Diguanyl_cyclase"/>
</dbReference>
<dbReference type="CTD" id="9818328"/>
<dbReference type="Pfam" id="PF05380">
    <property type="entry name" value="Peptidase_A17"/>
    <property type="match status" value="1"/>
</dbReference>
<dbReference type="GO" id="GO:0015074">
    <property type="term" value="P:DNA integration"/>
    <property type="evidence" value="ECO:0007669"/>
    <property type="project" value="InterPro"/>
</dbReference>
<evidence type="ECO:0000313" key="4">
    <source>
        <dbReference type="Proteomes" id="UP000483820"/>
    </source>
</evidence>
<dbReference type="KEGG" id="crq:GCK72_000652"/>
<feature type="domain" description="Integrase catalytic" evidence="2">
    <location>
        <begin position="991"/>
        <end position="1180"/>
    </location>
</feature>
<dbReference type="SUPFAM" id="SSF56672">
    <property type="entry name" value="DNA/RNA polymerases"/>
    <property type="match status" value="1"/>
</dbReference>
<dbReference type="PANTHER" id="PTHR47331:SF1">
    <property type="entry name" value="GAG-LIKE PROTEIN"/>
    <property type="match status" value="1"/>
</dbReference>
<dbReference type="GO" id="GO:0042575">
    <property type="term" value="C:DNA polymerase complex"/>
    <property type="evidence" value="ECO:0007669"/>
    <property type="project" value="UniProtKB-ARBA"/>
</dbReference>
<dbReference type="PANTHER" id="PTHR47331">
    <property type="entry name" value="PHD-TYPE DOMAIN-CONTAINING PROTEIN"/>
    <property type="match status" value="1"/>
</dbReference>
<dbReference type="Proteomes" id="UP000483820">
    <property type="component" value="Chromosome I"/>
</dbReference>
<dbReference type="SUPFAM" id="SSF53098">
    <property type="entry name" value="Ribonuclease H-like"/>
    <property type="match status" value="1"/>
</dbReference>
<organism evidence="3 4">
    <name type="scientific">Caenorhabditis remanei</name>
    <name type="common">Caenorhabditis vulgaris</name>
    <dbReference type="NCBI Taxonomy" id="31234"/>
    <lineage>
        <taxon>Eukaryota</taxon>
        <taxon>Metazoa</taxon>
        <taxon>Ecdysozoa</taxon>
        <taxon>Nematoda</taxon>
        <taxon>Chromadorea</taxon>
        <taxon>Rhabditida</taxon>
        <taxon>Rhabditina</taxon>
        <taxon>Rhabditomorpha</taxon>
        <taxon>Rhabditoidea</taxon>
        <taxon>Rhabditidae</taxon>
        <taxon>Peloderinae</taxon>
        <taxon>Caenorhabditis</taxon>
    </lineage>
</organism>
<dbReference type="InterPro" id="IPR012337">
    <property type="entry name" value="RNaseH-like_sf"/>
</dbReference>
<feature type="region of interest" description="Disordered" evidence="1">
    <location>
        <begin position="1340"/>
        <end position="1359"/>
    </location>
</feature>
<gene>
    <name evidence="3" type="ORF">GCK72_000652</name>
</gene>
<accession>A0A6A5HMK1</accession>
<dbReference type="InterPro" id="IPR008042">
    <property type="entry name" value="Retrotrans_Pao"/>
</dbReference>
<dbReference type="Gene3D" id="3.30.420.10">
    <property type="entry name" value="Ribonuclease H-like superfamily/Ribonuclease H"/>
    <property type="match status" value="1"/>
</dbReference>
<dbReference type="InterPro" id="IPR043502">
    <property type="entry name" value="DNA/RNA_pol_sf"/>
</dbReference>
<feature type="region of interest" description="Disordered" evidence="1">
    <location>
        <begin position="1739"/>
        <end position="1761"/>
    </location>
</feature>
<dbReference type="InterPro" id="IPR001584">
    <property type="entry name" value="Integrase_cat-core"/>
</dbReference>
<feature type="region of interest" description="Disordered" evidence="1">
    <location>
        <begin position="1376"/>
        <end position="1720"/>
    </location>
</feature>
<comment type="caution">
    <text evidence="3">The sequence shown here is derived from an EMBL/GenBank/DDBJ whole genome shotgun (WGS) entry which is preliminary data.</text>
</comment>
<name>A0A6A5HMK1_CAERE</name>
<dbReference type="Gene3D" id="3.30.70.270">
    <property type="match status" value="1"/>
</dbReference>
<sequence>MLIAGAPRLPKTKFVCPRLSSADVSHLRAHHVDTQALSLDQAFNGQFIDMILGNDLLPRLLGRSKRLLLPSERFVELTPFAPIIFPPPRSSLPPDEISSDQVEAFHCESFIGSLMTQTDSKDPVERLHSEISQLWNLENLGIEEPGPIEGKKTETKDLIAEFKKNIRYTEDGIIMVSLPWNGKQKRLASNRGVAAKRLEQLILSLKRKKNLMQDYDEILKKQLASGIIEIVTPEMDNNTDPVYYIPHRVVVKESSLTTKLRIVLDASSKKGGELSLNDCLDPGPSMLVDLFDILIRSRLPDYLVVADIEKAFHQVRLVPEDRNCTRFIWIKDITKPPVRDNIIEYRFTRIPFGMTCSPFLLAATIDHYLNGMTDGIAERIRQNIYVDNVMITSNNKAEIQDLRIASRDAFTSMNMRLREYITNCQEEMSKFPRDEITSETTIKLLGYLWDTVKDTYTVKLATLLESHPTKRQVASRMAETFDPLGVLAPLLVSFKLLMRDLWDDGIDWKTKIPRSLLNRWEAIRHQFSESSISIPRMLRPSGKFKKSHLLVFSDASKDTYACAVYILYEYEGRDPVVGLLTAKSKIKPSACNTLTIPRLELLAIEIGARIAMTVVNAMVSEHPSSVRFFSDSMVALYWILRNEQKKCWVSNRVKAINDKSDSLKSLEIPSVFHHCPTDQNPADIATRGMGSEDLKNCSLWFRGPDFLTNHPDTWPCRLEGIISCPSDFRELISSEIITAGKKSDKNSTEKSVKPTEQSVDCSAEKSVDTVEKSTDQAEFKALTEALRGMCLTTQCKEQYVSFVPFERSHSLSRVVSFTHSTLNCLLKLFKRHVWKSPIMTEFIESKKSLGTPDLGVQSRAIARRLVFIEHYKEAASSGQEFSSKLNPVLDVDGLWRAHQRVPSPVLASDTNKLILVHKKHRLARLVVMETHIKNVHLPATYLVAALRTRYWIQADKQLADSVIRSCIPCQRVNNKPFEYPFSRTLPRFRTTPSTPFQHVGLDYGGPLNYRLDDGSCIGKAYVLVYTCLVTRATHLELIPDGTTEMYLLGLRNAFSRRGVPASIYSDNARTFTLGAKIISDDVRNYVPSTSFTTFLAYHEINFRYITPLAPWQGGIYERVVGIVKHQLRKEIGKHLEPFFVLTHVIVRVESMLNSRPLTPNPRSLEDLPALRPMDFLLPTVLIDLPSERDGLNPGDKFDPSRNPSITERRTLDHLAGLDEVLERLWDVWSGAYLAYLKENTHPEKRTSTLKPRVGQLVFIYTEKFARHNWPLGVIETLKSSPSGEIRAATVRCKGKIYERPVNHLIPLEVSPSEDDPAFEPVEQSVDPRAPPDPPCIATFPVHSKSHNKSKNGVIGQKSQKVPVEGVSEVLDKAGSKIPDVGLGRSGTPTEGIGLKSNGTEPLIDPLLPLVSESQPLGDSMGSGAVPPSVKGPDLDVSRSGTSKIGSSAAVPSSDVGRSGTSGEGEAREPPELDTGRSGASKGRIGLKSSGSEYFPDSGIPRKANSLAFDGTPRSGSAQPVESATDLDASRSGAPRNRIGLKSSGPEYFSATPVDTVSDVDVGRSGTSSGRRVSPGPVSDACRSGTSEEGYTRETPTLAASRSGASKVRRAPPAPDSDASRSGASGEGATRRVPSLDVNRNTSVNDSEKFYSNPRAPRQRKFENMDDRAKSSGSAISHGDIGPQDTVNQSPGVSYPMMSSRPDGVDQAKARLPSHRVRPYNPRKAKAKLACYVNITQAAGPQTPRSVDSLLVPESGSCPTPN</sequence>
<dbReference type="Gene3D" id="3.10.10.10">
    <property type="entry name" value="HIV Type 1 Reverse Transcriptase, subunit A, domain 1"/>
    <property type="match status" value="1"/>
</dbReference>
<dbReference type="Pfam" id="PF00078">
    <property type="entry name" value="RVT_1"/>
    <property type="match status" value="1"/>
</dbReference>
<dbReference type="RefSeq" id="XP_053591251.1">
    <property type="nucleotide sequence ID" value="XM_053722606.1"/>
</dbReference>
<protein>
    <recommendedName>
        <fullName evidence="2">Integrase catalytic domain-containing protein</fullName>
    </recommendedName>
</protein>
<feature type="compositionally biased region" description="Basic residues" evidence="1">
    <location>
        <begin position="1711"/>
        <end position="1720"/>
    </location>
</feature>
<feature type="region of interest" description="Disordered" evidence="1">
    <location>
        <begin position="1308"/>
        <end position="1330"/>
    </location>
</feature>